<dbReference type="InterPro" id="IPR012338">
    <property type="entry name" value="Beta-lactam/transpept-like"/>
</dbReference>
<dbReference type="RefSeq" id="WP_190788436.1">
    <property type="nucleotide sequence ID" value="NZ_JACXLC010000001.1"/>
</dbReference>
<feature type="domain" description="Beta-lactamase-related" evidence="1">
    <location>
        <begin position="5"/>
        <end position="122"/>
    </location>
</feature>
<organism evidence="2 3">
    <name type="scientific">Erythrobacter rubeus</name>
    <dbReference type="NCBI Taxonomy" id="2760803"/>
    <lineage>
        <taxon>Bacteria</taxon>
        <taxon>Pseudomonadati</taxon>
        <taxon>Pseudomonadota</taxon>
        <taxon>Alphaproteobacteria</taxon>
        <taxon>Sphingomonadales</taxon>
        <taxon>Erythrobacteraceae</taxon>
        <taxon>Erythrobacter/Porphyrobacter group</taxon>
        <taxon>Erythrobacter</taxon>
    </lineage>
</organism>
<dbReference type="SUPFAM" id="SSF56601">
    <property type="entry name" value="beta-lactamase/transpeptidase-like"/>
    <property type="match status" value="1"/>
</dbReference>
<dbReference type="EMBL" id="JACXLC010000001">
    <property type="protein sequence ID" value="MBD2843030.1"/>
    <property type="molecule type" value="Genomic_DNA"/>
</dbReference>
<proteinExistence type="predicted"/>
<evidence type="ECO:0000259" key="1">
    <source>
        <dbReference type="Pfam" id="PF00144"/>
    </source>
</evidence>
<accession>A0ABR8KTV7</accession>
<dbReference type="InterPro" id="IPR001466">
    <property type="entry name" value="Beta-lactam-related"/>
</dbReference>
<keyword evidence="3" id="KW-1185">Reference proteome</keyword>
<reference evidence="2 3" key="1">
    <citation type="submission" date="2020-09" db="EMBL/GenBank/DDBJ databases">
        <authorList>
            <person name="Yoon J.-W."/>
        </authorList>
    </citation>
    <scope>NUCLEOTIDE SEQUENCE [LARGE SCALE GENOMIC DNA]</scope>
    <source>
        <strain evidence="2 3">KMU-140</strain>
    </source>
</reference>
<evidence type="ECO:0000313" key="2">
    <source>
        <dbReference type="EMBL" id="MBD2843030.1"/>
    </source>
</evidence>
<gene>
    <name evidence="2" type="ORF">IB285_12275</name>
</gene>
<protein>
    <submittedName>
        <fullName evidence="2">Serine hydrolase</fullName>
    </submittedName>
</protein>
<dbReference type="Proteomes" id="UP000635384">
    <property type="component" value="Unassembled WGS sequence"/>
</dbReference>
<evidence type="ECO:0000313" key="3">
    <source>
        <dbReference type="Proteomes" id="UP000635384"/>
    </source>
</evidence>
<sequence length="149" mass="15932">MVGDYVAGPAGLTETAHPGARNADQAAFLLSAGGYQTTADDMGKLFVALNKHAVIDPTVWQSMLTDERYRVDHYSLGSVIETENDILTVGHSGGGARANIRYAPDERVGVMVCTDDRSNNSLAIHLARMLIYEAISGEVAPLPSQARSK</sequence>
<dbReference type="GO" id="GO:0016787">
    <property type="term" value="F:hydrolase activity"/>
    <property type="evidence" value="ECO:0007669"/>
    <property type="project" value="UniProtKB-KW"/>
</dbReference>
<dbReference type="Gene3D" id="3.40.710.10">
    <property type="entry name" value="DD-peptidase/beta-lactamase superfamily"/>
    <property type="match status" value="1"/>
</dbReference>
<comment type="caution">
    <text evidence="2">The sequence shown here is derived from an EMBL/GenBank/DDBJ whole genome shotgun (WGS) entry which is preliminary data.</text>
</comment>
<name>A0ABR8KTV7_9SPHN</name>
<keyword evidence="2" id="KW-0378">Hydrolase</keyword>
<dbReference type="Pfam" id="PF00144">
    <property type="entry name" value="Beta-lactamase"/>
    <property type="match status" value="1"/>
</dbReference>